<evidence type="ECO:0000313" key="3">
    <source>
        <dbReference type="Proteomes" id="UP000318538"/>
    </source>
</evidence>
<evidence type="ECO:0000259" key="1">
    <source>
        <dbReference type="SMART" id="SM00471"/>
    </source>
</evidence>
<keyword evidence="3" id="KW-1185">Reference proteome</keyword>
<name>A0A517NL42_9BACT</name>
<dbReference type="EMBL" id="CP036525">
    <property type="protein sequence ID" value="QDT07856.1"/>
    <property type="molecule type" value="Genomic_DNA"/>
</dbReference>
<dbReference type="InterPro" id="IPR003607">
    <property type="entry name" value="HD/PDEase_dom"/>
</dbReference>
<dbReference type="SMART" id="SM00471">
    <property type="entry name" value="HDc"/>
    <property type="match status" value="1"/>
</dbReference>
<protein>
    <recommendedName>
        <fullName evidence="1">HD/PDEase domain-containing protein</fullName>
    </recommendedName>
</protein>
<dbReference type="PANTHER" id="PTHR11373:SF4">
    <property type="entry name" value="DEOXYNUCLEOSIDE TRIPHOSPHATE TRIPHOSPHOHYDROLASE SAMHD1"/>
    <property type="match status" value="1"/>
</dbReference>
<proteinExistence type="predicted"/>
<dbReference type="Proteomes" id="UP000318538">
    <property type="component" value="Chromosome"/>
</dbReference>
<dbReference type="CDD" id="cd00077">
    <property type="entry name" value="HDc"/>
    <property type="match status" value="1"/>
</dbReference>
<dbReference type="InterPro" id="IPR045509">
    <property type="entry name" value="HD_assoc_2"/>
</dbReference>
<evidence type="ECO:0000313" key="2">
    <source>
        <dbReference type="EMBL" id="QDT07856.1"/>
    </source>
</evidence>
<feature type="domain" description="HD/PDEase" evidence="1">
    <location>
        <begin position="57"/>
        <end position="201"/>
    </location>
</feature>
<dbReference type="Pfam" id="PF19276">
    <property type="entry name" value="HD_assoc_2"/>
    <property type="match status" value="1"/>
</dbReference>
<reference evidence="2 3" key="1">
    <citation type="submission" date="2019-02" db="EMBL/GenBank/DDBJ databases">
        <title>Deep-cultivation of Planctomycetes and their phenomic and genomic characterization uncovers novel biology.</title>
        <authorList>
            <person name="Wiegand S."/>
            <person name="Jogler M."/>
            <person name="Boedeker C."/>
            <person name="Pinto D."/>
            <person name="Vollmers J."/>
            <person name="Rivas-Marin E."/>
            <person name="Kohn T."/>
            <person name="Peeters S.H."/>
            <person name="Heuer A."/>
            <person name="Rast P."/>
            <person name="Oberbeckmann S."/>
            <person name="Bunk B."/>
            <person name="Jeske O."/>
            <person name="Meyerdierks A."/>
            <person name="Storesund J.E."/>
            <person name="Kallscheuer N."/>
            <person name="Luecker S."/>
            <person name="Lage O.M."/>
            <person name="Pohl T."/>
            <person name="Merkel B.J."/>
            <person name="Hornburger P."/>
            <person name="Mueller R.-W."/>
            <person name="Bruemmer F."/>
            <person name="Labrenz M."/>
            <person name="Spormann A.M."/>
            <person name="Op den Camp H."/>
            <person name="Overmann J."/>
            <person name="Amann R."/>
            <person name="Jetten M.S.M."/>
            <person name="Mascher T."/>
            <person name="Medema M.H."/>
            <person name="Devos D.P."/>
            <person name="Kaster A.-K."/>
            <person name="Ovreas L."/>
            <person name="Rohde M."/>
            <person name="Galperin M.Y."/>
            <person name="Jogler C."/>
        </authorList>
    </citation>
    <scope>NUCLEOTIDE SEQUENCE [LARGE SCALE GENOMIC DNA]</scope>
    <source>
        <strain evidence="2 3">K22_7</strain>
    </source>
</reference>
<gene>
    <name evidence="2" type="ORF">K227x_62850</name>
</gene>
<organism evidence="2 3">
    <name type="scientific">Rubripirellula lacrimiformis</name>
    <dbReference type="NCBI Taxonomy" id="1930273"/>
    <lineage>
        <taxon>Bacteria</taxon>
        <taxon>Pseudomonadati</taxon>
        <taxon>Planctomycetota</taxon>
        <taxon>Planctomycetia</taxon>
        <taxon>Pirellulales</taxon>
        <taxon>Pirellulaceae</taxon>
        <taxon>Rubripirellula</taxon>
    </lineage>
</organism>
<dbReference type="GO" id="GO:0006203">
    <property type="term" value="P:dGTP catabolic process"/>
    <property type="evidence" value="ECO:0007669"/>
    <property type="project" value="TreeGrafter"/>
</dbReference>
<sequence>MLPELNSLYQTGSLIRIPPAQDVPISPRIRRLIDTAPMRRLASISQLGMVSLVYPGATHSRLEHSLGVYDNAIRVLGRFAHDDAFTSIVDPKMAEAFVLSALLHDVGHWPFCHPIEDMRIQGLAEHEQRIGDWIRQSELAECIDQDWSCDTDDLIGLLCPPKPSSDQATSAGQHFLATCLSGPIDVDKLDYLQRDSLHAGVPYGRNFDAGRLISSLCVHPETGSLAIGDKGRTAAEMMVFSRYIMFSEVYWHHSVRAATAMLQRCVFLLQHRLDLESTLRMTDDDWIANLRRAAEGSVAEPLAQGLFGPRRLLYKRAAEFNAIDGDQVHDRLARKPYWWLVALAERLAEQLSRRTGLVIHPVDVLIDAPPAKLEVDINIDVVGRDAVVRTLGDVSPVTSALAQRQFDNHVKRVRVFLRNDLRDRTCEKLSVGDLTYVMMETIQNLESELI</sequence>
<dbReference type="AlphaFoldDB" id="A0A517NL42"/>
<accession>A0A517NL42</accession>
<dbReference type="Gene3D" id="1.10.3210.10">
    <property type="entry name" value="Hypothetical protein af1432"/>
    <property type="match status" value="1"/>
</dbReference>
<dbReference type="RefSeq" id="WP_145176398.1">
    <property type="nucleotide sequence ID" value="NZ_CP036525.1"/>
</dbReference>
<dbReference type="InterPro" id="IPR050135">
    <property type="entry name" value="dGTPase-like"/>
</dbReference>
<dbReference type="KEGG" id="rlc:K227x_62850"/>
<dbReference type="GO" id="GO:0008832">
    <property type="term" value="F:dGTPase activity"/>
    <property type="evidence" value="ECO:0007669"/>
    <property type="project" value="TreeGrafter"/>
</dbReference>
<dbReference type="PANTHER" id="PTHR11373">
    <property type="entry name" value="DEOXYNUCLEOSIDE TRIPHOSPHATE TRIPHOSPHOHYDROLASE"/>
    <property type="match status" value="1"/>
</dbReference>
<dbReference type="SUPFAM" id="SSF109604">
    <property type="entry name" value="HD-domain/PDEase-like"/>
    <property type="match status" value="1"/>
</dbReference>
<dbReference type="OrthoDB" id="9803619at2"/>